<dbReference type="InterPro" id="IPR014044">
    <property type="entry name" value="CAP_dom"/>
</dbReference>
<feature type="chain" id="PRO_5039070434" evidence="2">
    <location>
        <begin position="21"/>
        <end position="251"/>
    </location>
</feature>
<dbReference type="AlphaFoldDB" id="A0A226QLU6"/>
<dbReference type="PROSITE" id="PS51257">
    <property type="entry name" value="PROKAR_LIPOPROTEIN"/>
    <property type="match status" value="1"/>
</dbReference>
<dbReference type="RefSeq" id="WP_245842442.1">
    <property type="nucleotide sequence ID" value="NZ_NDYL01000002.1"/>
</dbReference>
<dbReference type="NCBIfam" id="TIGR02909">
    <property type="entry name" value="spore_YkwD"/>
    <property type="match status" value="1"/>
</dbReference>
<protein>
    <submittedName>
        <fullName evidence="4">SCP-like extracellular protein</fullName>
    </submittedName>
</protein>
<accession>A0A226QLU6</accession>
<keyword evidence="2" id="KW-0732">Signal</keyword>
<dbReference type="CDD" id="cd05379">
    <property type="entry name" value="CAP_bacterial"/>
    <property type="match status" value="1"/>
</dbReference>
<name>A0A226QLU6_9BACL</name>
<evidence type="ECO:0000256" key="1">
    <source>
        <dbReference type="SAM" id="MobiDB-lite"/>
    </source>
</evidence>
<dbReference type="InterPro" id="IPR014258">
    <property type="entry name" value="CAP_domain_YkwD-like"/>
</dbReference>
<feature type="compositionally biased region" description="Low complexity" evidence="1">
    <location>
        <begin position="98"/>
        <end position="123"/>
    </location>
</feature>
<feature type="region of interest" description="Disordered" evidence="1">
    <location>
        <begin position="98"/>
        <end position="125"/>
    </location>
</feature>
<sequence length="251" mass="28432">MIKKVTGFFAVSALVMGLTACNIMDKDRNDNNDNKNMNISASYTSIPSNKYPHTRAVLIQEAKYKFVEVDPKQAAEWQARLQQQLNQQRRQYTLPPNQLQTPTQWQQTQPKQQTPTQQQQAQTSAGISQYAQQVIELTNRERARAGLPALKVDAQLSAVAQKKSQDMQQNHYFSHTSPTYGSPFDMMRDSGVTYKAAGENIAKGQRTPQEVVAAWMNSPGHRANILNRQFTHIGVGFEQTENIWTQMFIGK</sequence>
<keyword evidence="5" id="KW-1185">Reference proteome</keyword>
<proteinExistence type="predicted"/>
<evidence type="ECO:0000259" key="3">
    <source>
        <dbReference type="Pfam" id="PF00188"/>
    </source>
</evidence>
<dbReference type="SUPFAM" id="SSF55797">
    <property type="entry name" value="PR-1-like"/>
    <property type="match status" value="1"/>
</dbReference>
<evidence type="ECO:0000313" key="5">
    <source>
        <dbReference type="Proteomes" id="UP000198394"/>
    </source>
</evidence>
<gene>
    <name evidence="4" type="ORF">B9L23_17000</name>
</gene>
<evidence type="ECO:0000313" key="4">
    <source>
        <dbReference type="EMBL" id="OXB92838.1"/>
    </source>
</evidence>
<evidence type="ECO:0000256" key="2">
    <source>
        <dbReference type="SAM" id="SignalP"/>
    </source>
</evidence>
<feature type="signal peptide" evidence="2">
    <location>
        <begin position="1"/>
        <end position="20"/>
    </location>
</feature>
<organism evidence="4 5">
    <name type="scientific">Parageobacillus galactosidasius</name>
    <dbReference type="NCBI Taxonomy" id="883812"/>
    <lineage>
        <taxon>Bacteria</taxon>
        <taxon>Bacillati</taxon>
        <taxon>Bacillota</taxon>
        <taxon>Bacilli</taxon>
        <taxon>Bacillales</taxon>
        <taxon>Anoxybacillaceae</taxon>
        <taxon>Parageobacillus</taxon>
    </lineage>
</organism>
<reference evidence="4 5" key="1">
    <citation type="submission" date="2017-04" db="EMBL/GenBank/DDBJ databases">
        <title>The genome sequence of Parageobacillus galactosidasius DSM 18751.</title>
        <authorList>
            <person name="Ramaloko W.T."/>
            <person name="Koen N."/>
            <person name="Polliack S."/>
            <person name="Aliyu H."/>
            <person name="Lebre P."/>
            <person name="Mohr T."/>
            <person name="Oswald F."/>
            <person name="Zwick M."/>
            <person name="Neumann A."/>
            <person name="Syldatk C."/>
            <person name="Cowan D."/>
            <person name="De Maayer P."/>
        </authorList>
    </citation>
    <scope>NUCLEOTIDE SEQUENCE [LARGE SCALE GENOMIC DNA]</scope>
    <source>
        <strain evidence="4 5">DSM 18751</strain>
    </source>
</reference>
<dbReference type="Pfam" id="PF00188">
    <property type="entry name" value="CAP"/>
    <property type="match status" value="1"/>
</dbReference>
<dbReference type="Gene3D" id="3.40.33.10">
    <property type="entry name" value="CAP"/>
    <property type="match status" value="1"/>
</dbReference>
<dbReference type="PANTHER" id="PTHR31157">
    <property type="entry name" value="SCP DOMAIN-CONTAINING PROTEIN"/>
    <property type="match status" value="1"/>
</dbReference>
<dbReference type="PANTHER" id="PTHR31157:SF1">
    <property type="entry name" value="SCP DOMAIN-CONTAINING PROTEIN"/>
    <property type="match status" value="1"/>
</dbReference>
<dbReference type="EMBL" id="NDYL01000002">
    <property type="protein sequence ID" value="OXB92838.1"/>
    <property type="molecule type" value="Genomic_DNA"/>
</dbReference>
<feature type="domain" description="SCP" evidence="3">
    <location>
        <begin position="136"/>
        <end position="247"/>
    </location>
</feature>
<comment type="caution">
    <text evidence="4">The sequence shown here is derived from an EMBL/GenBank/DDBJ whole genome shotgun (WGS) entry which is preliminary data.</text>
</comment>
<dbReference type="Proteomes" id="UP000198394">
    <property type="component" value="Unassembled WGS sequence"/>
</dbReference>
<dbReference type="InterPro" id="IPR035940">
    <property type="entry name" value="CAP_sf"/>
</dbReference>